<dbReference type="SUPFAM" id="SSF55785">
    <property type="entry name" value="PYP-like sensor domain (PAS domain)"/>
    <property type="match status" value="1"/>
</dbReference>
<sequence>MADDEHEAIESEGNGQILGIPAGNALSNDGSDPTGGTAKRHWRESVITKPGLDDRGDVFFAAIEMTRMPMILTDPNLDDNPIVFANKAFLDLTGYEEAEIIGRNCRFLQGAQTDREQVTELRDAVARRDSIALEILNYKRDGSPFWNAVFIGPVYDTQGTLLYFFASQLDVTRRRESEQAFQQSQKMEAIGQLTAGLAHDFNNLLQVVTGSLELLANHVDGDRPKTYLDRARSAAGRGAKLTGQLLAFARKTRLDPRVIDVSGCIAGFADMLESSLGRGVELHLSLRRGLPGASLDVEQLEMAILNVALNARDAMPNGGLLTISTRKITLNGDAAARQLLPGEYVVVEVRDEGSGMPPHVLARSVEPFFTTKPTGKGTGLGLAMASGFVQQSRGRLEIESEVDKGTVIRMMFPASVGIKPEVSASNNVAPTIATAVGNQNHILLVEDSSDVLALARENLADAGYRVTTAENGELGLAAFERALPDDPVDLLFTDLVMPGSMNGIMLAEEVTKRDPTVAVLMTTGYNEELVVDEPARAGRDVLGKPYRRVDLLDRVAQALANRGASPIRRNASEFGAAEE</sequence>
<dbReference type="CDD" id="cd00082">
    <property type="entry name" value="HisKA"/>
    <property type="match status" value="1"/>
</dbReference>
<dbReference type="InterPro" id="IPR001610">
    <property type="entry name" value="PAC"/>
</dbReference>
<reference evidence="10 11" key="1">
    <citation type="submission" date="2019-07" db="EMBL/GenBank/DDBJ databases">
        <title>Full genome sequence of Sphingomonas sp. 4R-6-7(HKS19).</title>
        <authorList>
            <person name="Im W.-T."/>
        </authorList>
    </citation>
    <scope>NUCLEOTIDE SEQUENCE [LARGE SCALE GENOMIC DNA]</scope>
    <source>
        <strain evidence="10 11">HKS19</strain>
    </source>
</reference>
<dbReference type="EMBL" id="CP042306">
    <property type="protein sequence ID" value="QDZ06867.1"/>
    <property type="molecule type" value="Genomic_DNA"/>
</dbReference>
<dbReference type="KEGG" id="spai:FPZ24_04725"/>
<dbReference type="SUPFAM" id="SSF52172">
    <property type="entry name" value="CheY-like"/>
    <property type="match status" value="1"/>
</dbReference>
<evidence type="ECO:0000256" key="3">
    <source>
        <dbReference type="ARBA" id="ARBA00022553"/>
    </source>
</evidence>
<dbReference type="PROSITE" id="PS50110">
    <property type="entry name" value="RESPONSE_REGULATORY"/>
    <property type="match status" value="1"/>
</dbReference>
<dbReference type="NCBIfam" id="TIGR00229">
    <property type="entry name" value="sensory_box"/>
    <property type="match status" value="1"/>
</dbReference>
<dbReference type="Gene3D" id="3.40.50.2300">
    <property type="match status" value="1"/>
</dbReference>
<dbReference type="CDD" id="cd00130">
    <property type="entry name" value="PAS"/>
    <property type="match status" value="1"/>
</dbReference>
<evidence type="ECO:0000256" key="2">
    <source>
        <dbReference type="ARBA" id="ARBA00012438"/>
    </source>
</evidence>
<evidence type="ECO:0000256" key="4">
    <source>
        <dbReference type="PROSITE-ProRule" id="PRU00169"/>
    </source>
</evidence>
<dbReference type="NCBIfam" id="NF010076">
    <property type="entry name" value="PRK13557.1"/>
    <property type="match status" value="1"/>
</dbReference>
<evidence type="ECO:0000256" key="5">
    <source>
        <dbReference type="SAM" id="MobiDB-lite"/>
    </source>
</evidence>
<dbReference type="InterPro" id="IPR011006">
    <property type="entry name" value="CheY-like_superfamily"/>
</dbReference>
<dbReference type="InterPro" id="IPR004358">
    <property type="entry name" value="Sig_transdc_His_kin-like_C"/>
</dbReference>
<dbReference type="InterPro" id="IPR001789">
    <property type="entry name" value="Sig_transdc_resp-reg_receiver"/>
</dbReference>
<dbReference type="InterPro" id="IPR035965">
    <property type="entry name" value="PAS-like_dom_sf"/>
</dbReference>
<dbReference type="SMART" id="SM00388">
    <property type="entry name" value="HisKA"/>
    <property type="match status" value="1"/>
</dbReference>
<dbReference type="PROSITE" id="PS50109">
    <property type="entry name" value="HIS_KIN"/>
    <property type="match status" value="1"/>
</dbReference>
<dbReference type="PROSITE" id="PS50112">
    <property type="entry name" value="PAS"/>
    <property type="match status" value="1"/>
</dbReference>
<dbReference type="SMART" id="SM00387">
    <property type="entry name" value="HATPase_c"/>
    <property type="match status" value="1"/>
</dbReference>
<dbReference type="SMART" id="SM00086">
    <property type="entry name" value="PAC"/>
    <property type="match status" value="1"/>
</dbReference>
<dbReference type="Proteomes" id="UP000315673">
    <property type="component" value="Chromosome"/>
</dbReference>
<evidence type="ECO:0000259" key="8">
    <source>
        <dbReference type="PROSITE" id="PS50112"/>
    </source>
</evidence>
<dbReference type="Gene3D" id="3.30.565.10">
    <property type="entry name" value="Histidine kinase-like ATPase, C-terminal domain"/>
    <property type="match status" value="1"/>
</dbReference>
<evidence type="ECO:0000256" key="1">
    <source>
        <dbReference type="ARBA" id="ARBA00000085"/>
    </source>
</evidence>
<name>A0A5B8LF95_9SPHN</name>
<accession>A0A5B8LF95</accession>
<keyword evidence="3 4" id="KW-0597">Phosphoprotein</keyword>
<dbReference type="Gene3D" id="1.10.287.130">
    <property type="match status" value="1"/>
</dbReference>
<dbReference type="PANTHER" id="PTHR43065">
    <property type="entry name" value="SENSOR HISTIDINE KINASE"/>
    <property type="match status" value="1"/>
</dbReference>
<feature type="domain" description="Histidine kinase" evidence="6">
    <location>
        <begin position="196"/>
        <end position="416"/>
    </location>
</feature>
<dbReference type="PANTHER" id="PTHR43065:SF42">
    <property type="entry name" value="TWO-COMPONENT SENSOR PPRA"/>
    <property type="match status" value="1"/>
</dbReference>
<comment type="catalytic activity">
    <reaction evidence="1">
        <text>ATP + protein L-histidine = ADP + protein N-phospho-L-histidine.</text>
        <dbReference type="EC" id="2.7.13.3"/>
    </reaction>
</comment>
<dbReference type="InterPro" id="IPR000014">
    <property type="entry name" value="PAS"/>
</dbReference>
<dbReference type="OrthoDB" id="9796100at2"/>
<evidence type="ECO:0000259" key="6">
    <source>
        <dbReference type="PROSITE" id="PS50109"/>
    </source>
</evidence>
<evidence type="ECO:0000259" key="9">
    <source>
        <dbReference type="PROSITE" id="PS50113"/>
    </source>
</evidence>
<dbReference type="PROSITE" id="PS50113">
    <property type="entry name" value="PAC"/>
    <property type="match status" value="1"/>
</dbReference>
<dbReference type="InterPro" id="IPR003661">
    <property type="entry name" value="HisK_dim/P_dom"/>
</dbReference>
<organism evidence="10 11">
    <name type="scientific">Sphingomonas panacisoli</name>
    <dbReference type="NCBI Taxonomy" id="1813879"/>
    <lineage>
        <taxon>Bacteria</taxon>
        <taxon>Pseudomonadati</taxon>
        <taxon>Pseudomonadota</taxon>
        <taxon>Alphaproteobacteria</taxon>
        <taxon>Sphingomonadales</taxon>
        <taxon>Sphingomonadaceae</taxon>
        <taxon>Sphingomonas</taxon>
    </lineage>
</organism>
<dbReference type="GO" id="GO:0000155">
    <property type="term" value="F:phosphorelay sensor kinase activity"/>
    <property type="evidence" value="ECO:0007669"/>
    <property type="project" value="InterPro"/>
</dbReference>
<proteinExistence type="predicted"/>
<dbReference type="PRINTS" id="PR00344">
    <property type="entry name" value="BCTRLSENSOR"/>
</dbReference>
<keyword evidence="11" id="KW-1185">Reference proteome</keyword>
<evidence type="ECO:0000313" key="11">
    <source>
        <dbReference type="Proteomes" id="UP000315673"/>
    </source>
</evidence>
<feature type="domain" description="Response regulatory" evidence="7">
    <location>
        <begin position="441"/>
        <end position="559"/>
    </location>
</feature>
<dbReference type="Pfam" id="PF13426">
    <property type="entry name" value="PAS_9"/>
    <property type="match status" value="1"/>
</dbReference>
<evidence type="ECO:0000259" key="7">
    <source>
        <dbReference type="PROSITE" id="PS50110"/>
    </source>
</evidence>
<evidence type="ECO:0000313" key="10">
    <source>
        <dbReference type="EMBL" id="QDZ06867.1"/>
    </source>
</evidence>
<dbReference type="EC" id="2.7.13.3" evidence="2"/>
<dbReference type="Pfam" id="PF00512">
    <property type="entry name" value="HisKA"/>
    <property type="match status" value="1"/>
</dbReference>
<dbReference type="SMART" id="SM00448">
    <property type="entry name" value="REC"/>
    <property type="match status" value="1"/>
</dbReference>
<feature type="domain" description="PAC" evidence="9">
    <location>
        <begin position="129"/>
        <end position="183"/>
    </location>
</feature>
<dbReference type="InterPro" id="IPR036097">
    <property type="entry name" value="HisK_dim/P_sf"/>
</dbReference>
<dbReference type="AlphaFoldDB" id="A0A5B8LF95"/>
<dbReference type="InterPro" id="IPR000700">
    <property type="entry name" value="PAS-assoc_C"/>
</dbReference>
<feature type="modified residue" description="4-aspartylphosphate" evidence="4">
    <location>
        <position position="494"/>
    </location>
</feature>
<dbReference type="RefSeq" id="WP_146569951.1">
    <property type="nucleotide sequence ID" value="NZ_CP042306.1"/>
</dbReference>
<protein>
    <recommendedName>
        <fullName evidence="2">histidine kinase</fullName>
        <ecNumber evidence="2">2.7.13.3</ecNumber>
    </recommendedName>
</protein>
<dbReference type="InterPro" id="IPR005467">
    <property type="entry name" value="His_kinase_dom"/>
</dbReference>
<dbReference type="Pfam" id="PF00072">
    <property type="entry name" value="Response_reg"/>
    <property type="match status" value="1"/>
</dbReference>
<feature type="domain" description="PAS" evidence="8">
    <location>
        <begin position="55"/>
        <end position="129"/>
    </location>
</feature>
<gene>
    <name evidence="10" type="ORF">FPZ24_04725</name>
</gene>
<dbReference type="InterPro" id="IPR003594">
    <property type="entry name" value="HATPase_dom"/>
</dbReference>
<feature type="region of interest" description="Disordered" evidence="5">
    <location>
        <begin position="1"/>
        <end position="45"/>
    </location>
</feature>
<dbReference type="InterPro" id="IPR036890">
    <property type="entry name" value="HATPase_C_sf"/>
</dbReference>
<dbReference type="SUPFAM" id="SSF55874">
    <property type="entry name" value="ATPase domain of HSP90 chaperone/DNA topoisomerase II/histidine kinase"/>
    <property type="match status" value="1"/>
</dbReference>
<dbReference type="Gene3D" id="3.30.450.20">
    <property type="entry name" value="PAS domain"/>
    <property type="match status" value="1"/>
</dbReference>
<dbReference type="SUPFAM" id="SSF47384">
    <property type="entry name" value="Homodimeric domain of signal transducing histidine kinase"/>
    <property type="match status" value="1"/>
</dbReference>
<dbReference type="Pfam" id="PF02518">
    <property type="entry name" value="HATPase_c"/>
    <property type="match status" value="1"/>
</dbReference>